<name>A0AAV0D207_9ASTE</name>
<organism evidence="1 2">
    <name type="scientific">Cuscuta epithymum</name>
    <dbReference type="NCBI Taxonomy" id="186058"/>
    <lineage>
        <taxon>Eukaryota</taxon>
        <taxon>Viridiplantae</taxon>
        <taxon>Streptophyta</taxon>
        <taxon>Embryophyta</taxon>
        <taxon>Tracheophyta</taxon>
        <taxon>Spermatophyta</taxon>
        <taxon>Magnoliopsida</taxon>
        <taxon>eudicotyledons</taxon>
        <taxon>Gunneridae</taxon>
        <taxon>Pentapetalae</taxon>
        <taxon>asterids</taxon>
        <taxon>lamiids</taxon>
        <taxon>Solanales</taxon>
        <taxon>Convolvulaceae</taxon>
        <taxon>Cuscuteae</taxon>
        <taxon>Cuscuta</taxon>
        <taxon>Cuscuta subgen. Cuscuta</taxon>
    </lineage>
</organism>
<sequence length="27" mass="2717">MSNDDGRAGASVWTVDAASKHGAKVAD</sequence>
<protein>
    <submittedName>
        <fullName evidence="1">Uncharacterized protein</fullName>
    </submittedName>
</protein>
<keyword evidence="2" id="KW-1185">Reference proteome</keyword>
<gene>
    <name evidence="1" type="ORF">CEPIT_LOCUS10805</name>
</gene>
<proteinExistence type="predicted"/>
<evidence type="ECO:0000313" key="1">
    <source>
        <dbReference type="EMBL" id="CAH9089362.1"/>
    </source>
</evidence>
<evidence type="ECO:0000313" key="2">
    <source>
        <dbReference type="Proteomes" id="UP001152523"/>
    </source>
</evidence>
<reference evidence="1" key="1">
    <citation type="submission" date="2022-07" db="EMBL/GenBank/DDBJ databases">
        <authorList>
            <person name="Macas J."/>
            <person name="Novak P."/>
            <person name="Neumann P."/>
        </authorList>
    </citation>
    <scope>NUCLEOTIDE SEQUENCE</scope>
</reference>
<dbReference type="AlphaFoldDB" id="A0AAV0D207"/>
<dbReference type="EMBL" id="CAMAPF010000062">
    <property type="protein sequence ID" value="CAH9089362.1"/>
    <property type="molecule type" value="Genomic_DNA"/>
</dbReference>
<dbReference type="Proteomes" id="UP001152523">
    <property type="component" value="Unassembled WGS sequence"/>
</dbReference>
<comment type="caution">
    <text evidence="1">The sequence shown here is derived from an EMBL/GenBank/DDBJ whole genome shotgun (WGS) entry which is preliminary data.</text>
</comment>
<accession>A0AAV0D207</accession>